<gene>
    <name evidence="2" type="ORF">BC739_004514</name>
</gene>
<dbReference type="Pfam" id="PF08811">
    <property type="entry name" value="DUF1800"/>
    <property type="match status" value="1"/>
</dbReference>
<organism evidence="2 3">
    <name type="scientific">Kutzneria viridogrisea</name>
    <dbReference type="NCBI Taxonomy" id="47990"/>
    <lineage>
        <taxon>Bacteria</taxon>
        <taxon>Bacillati</taxon>
        <taxon>Actinomycetota</taxon>
        <taxon>Actinomycetes</taxon>
        <taxon>Pseudonocardiales</taxon>
        <taxon>Pseudonocardiaceae</taxon>
        <taxon>Kutzneria</taxon>
    </lineage>
</organism>
<dbReference type="RefSeq" id="WP_025355518.1">
    <property type="nucleotide sequence ID" value="NZ_BAAABQ010000057.1"/>
</dbReference>
<comment type="caution">
    <text evidence="2">The sequence shown here is derived from an EMBL/GenBank/DDBJ whole genome shotgun (WGS) entry which is preliminary data.</text>
</comment>
<dbReference type="EMBL" id="JACJID010000003">
    <property type="protein sequence ID" value="MBA8927308.1"/>
    <property type="molecule type" value="Genomic_DNA"/>
</dbReference>
<evidence type="ECO:0000313" key="2">
    <source>
        <dbReference type="EMBL" id="MBA8927308.1"/>
    </source>
</evidence>
<feature type="region of interest" description="Disordered" evidence="1">
    <location>
        <begin position="44"/>
        <end position="74"/>
    </location>
</feature>
<proteinExistence type="predicted"/>
<sequence>MPLLDERAATRRLLDRLGFGPRPAELDQLAAGGFTAAVQTVLGATPDPVTMPDLGPDPGRPGKQASPAERKQAQQALRQQELKAGLWWLDRMVTVKAALPERLTWFWHGHFATGEQKVRGPRLMLRQNQQQRQLGAGSFTALAKSMVTDPALLLWLDGQDNRSGSPNENLAREFMELFALGIGHYTENDVREAARALTGWTVDRAAVKANLVAKRHDGGAKTVLGTTGPLDANSLVDVLLGRADSPRFIASRLWFRLVSSDPVPADALNRLVAGYGPGRDVTGLLRALVAEPAFRDPGTALVKQPVEWAVGLMRALDVVPSKLPSTQLLAELRGMGQVPFEPPSVGGWPAGQSWLTTSADLARLHLAQLITQHADLAHVANAEDARRLLGVDAWSQRTSAALSKLKGAALVAVAACAPEYVVST</sequence>
<keyword evidence="3" id="KW-1185">Reference proteome</keyword>
<dbReference type="InterPro" id="IPR014917">
    <property type="entry name" value="DUF1800"/>
</dbReference>
<protein>
    <submittedName>
        <fullName evidence="2">Uncharacterized protein (DUF1800 family)</fullName>
    </submittedName>
</protein>
<reference evidence="2 3" key="1">
    <citation type="submission" date="2020-08" db="EMBL/GenBank/DDBJ databases">
        <title>Genomic Encyclopedia of Archaeal and Bacterial Type Strains, Phase II (KMG-II): from individual species to whole genera.</title>
        <authorList>
            <person name="Goeker M."/>
        </authorList>
    </citation>
    <scope>NUCLEOTIDE SEQUENCE [LARGE SCALE GENOMIC DNA]</scope>
    <source>
        <strain evidence="2 3">DSM 43850</strain>
    </source>
</reference>
<dbReference type="Proteomes" id="UP000517916">
    <property type="component" value="Unassembled WGS sequence"/>
</dbReference>
<name>A0ABR6BK82_9PSEU</name>
<accession>A0ABR6BK82</accession>
<evidence type="ECO:0000313" key="3">
    <source>
        <dbReference type="Proteomes" id="UP000517916"/>
    </source>
</evidence>
<evidence type="ECO:0000256" key="1">
    <source>
        <dbReference type="SAM" id="MobiDB-lite"/>
    </source>
</evidence>